<evidence type="ECO:0000256" key="2">
    <source>
        <dbReference type="ARBA" id="ARBA00022723"/>
    </source>
</evidence>
<keyword evidence="5" id="KW-0411">Iron-sulfur</keyword>
<keyword evidence="4" id="KW-0408">Iron</keyword>
<dbReference type="Gene3D" id="3.50.50.60">
    <property type="entry name" value="FAD/NAD(P)-binding domain"/>
    <property type="match status" value="1"/>
</dbReference>
<dbReference type="PANTHER" id="PTHR43498:SF1">
    <property type="entry name" value="COB--COM HETERODISULFIDE REDUCTASE IRON-SULFUR SUBUNIT A"/>
    <property type="match status" value="1"/>
</dbReference>
<dbReference type="RefSeq" id="WP_262682345.1">
    <property type="nucleotide sequence ID" value="NZ_JAOQIO010000006.1"/>
</dbReference>
<reference evidence="6 7" key="1">
    <citation type="submission" date="2022-09" db="EMBL/GenBank/DDBJ databases">
        <authorList>
            <person name="Han X.L."/>
            <person name="Wang Q."/>
            <person name="Lu T."/>
        </authorList>
    </citation>
    <scope>NUCLEOTIDE SEQUENCE [LARGE SCALE GENOMIC DNA]</scope>
    <source>
        <strain evidence="6 7">WQ 127069</strain>
    </source>
</reference>
<dbReference type="Pfam" id="PF12831">
    <property type="entry name" value="FAD_oxidored"/>
    <property type="match status" value="1"/>
</dbReference>
<evidence type="ECO:0000256" key="1">
    <source>
        <dbReference type="ARBA" id="ARBA00022485"/>
    </source>
</evidence>
<keyword evidence="3" id="KW-0560">Oxidoreductase</keyword>
<dbReference type="InterPro" id="IPR039650">
    <property type="entry name" value="HdrA-like"/>
</dbReference>
<dbReference type="SUPFAM" id="SSF51905">
    <property type="entry name" value="FAD/NAD(P)-binding domain"/>
    <property type="match status" value="1"/>
</dbReference>
<accession>A0ABT2UAY4</accession>
<name>A0ABT2UAY4_9BACL</name>
<evidence type="ECO:0000256" key="4">
    <source>
        <dbReference type="ARBA" id="ARBA00023004"/>
    </source>
</evidence>
<keyword evidence="7" id="KW-1185">Reference proteome</keyword>
<organism evidence="6 7">
    <name type="scientific">Paenibacillus baimaensis</name>
    <dbReference type="NCBI Taxonomy" id="2982185"/>
    <lineage>
        <taxon>Bacteria</taxon>
        <taxon>Bacillati</taxon>
        <taxon>Bacillota</taxon>
        <taxon>Bacilli</taxon>
        <taxon>Bacillales</taxon>
        <taxon>Paenibacillaceae</taxon>
        <taxon>Paenibacillus</taxon>
    </lineage>
</organism>
<proteinExistence type="predicted"/>
<evidence type="ECO:0000256" key="3">
    <source>
        <dbReference type="ARBA" id="ARBA00023002"/>
    </source>
</evidence>
<dbReference type="Proteomes" id="UP001652445">
    <property type="component" value="Unassembled WGS sequence"/>
</dbReference>
<sequence length="452" mass="49257">MANTIQNNRIEADIVVCGGGPAGVCAAIAAGRSGKRTILIERYGFIGGMSTAALVYPWMTFHTVEGKQVIKGIGQEIIDRLMAQNASPGHLRDTVGFVNTITPYHPEVYKILAVDMLQDAGVKLLLHSFVDHVQVNGDRIEAVHITTKSGKIEVSAQVFIDTTGDADVAHLSGAPCLTGRDEDGKTQPMTMKFRMRGVDLPKVKQYMMDHPDEFYKKTPFSELAELPLSGVLGFFKHWKEADLPINRDQVLFFTGPNDDEVLVNTTRVQGLNGTNVEDLTEAETLGRKQVMMVADFMQQNLPGFERASISQVGAQIGVRESRRIDGQYALQAEDVVGGRRFEDVIARSGYPIDIHDPSNKSVTAAWVQGDGAYDIPYRCLLSKKITNLLTAGRCISTTHEALATTRLTPSCMATGQAAGTAAGLAVEYGVSPQHINVQELQNRLRSANVVLD</sequence>
<dbReference type="EMBL" id="JAOQIO010000006">
    <property type="protein sequence ID" value="MCU6790824.1"/>
    <property type="molecule type" value="Genomic_DNA"/>
</dbReference>
<protein>
    <submittedName>
        <fullName evidence="6">FAD-dependent oxidoreductase</fullName>
    </submittedName>
</protein>
<gene>
    <name evidence="6" type="ORF">OB236_01670</name>
</gene>
<keyword evidence="1" id="KW-0004">4Fe-4S</keyword>
<keyword evidence="2" id="KW-0479">Metal-binding</keyword>
<evidence type="ECO:0000313" key="6">
    <source>
        <dbReference type="EMBL" id="MCU6790824.1"/>
    </source>
</evidence>
<dbReference type="PRINTS" id="PR00469">
    <property type="entry name" value="PNDRDTASEII"/>
</dbReference>
<dbReference type="PANTHER" id="PTHR43498">
    <property type="entry name" value="FERREDOXIN:COB-COM HETERODISULFIDE REDUCTASE SUBUNIT A"/>
    <property type="match status" value="1"/>
</dbReference>
<evidence type="ECO:0000313" key="7">
    <source>
        <dbReference type="Proteomes" id="UP001652445"/>
    </source>
</evidence>
<evidence type="ECO:0000256" key="5">
    <source>
        <dbReference type="ARBA" id="ARBA00023014"/>
    </source>
</evidence>
<dbReference type="InterPro" id="IPR036188">
    <property type="entry name" value="FAD/NAD-bd_sf"/>
</dbReference>
<comment type="caution">
    <text evidence="6">The sequence shown here is derived from an EMBL/GenBank/DDBJ whole genome shotgun (WGS) entry which is preliminary data.</text>
</comment>